<dbReference type="GO" id="GO:0006310">
    <property type="term" value="P:DNA recombination"/>
    <property type="evidence" value="ECO:0007669"/>
    <property type="project" value="UniProtKB-KW"/>
</dbReference>
<dbReference type="Gene3D" id="1.10.443.10">
    <property type="entry name" value="Intergrase catalytic core"/>
    <property type="match status" value="1"/>
</dbReference>
<dbReference type="RefSeq" id="WP_126402294.1">
    <property type="nucleotide sequence ID" value="NZ_AP018907.1"/>
</dbReference>
<proteinExistence type="inferred from homology"/>
<dbReference type="Pfam" id="PF00589">
    <property type="entry name" value="Phage_integrase"/>
    <property type="match status" value="1"/>
</dbReference>
<dbReference type="PANTHER" id="PTHR30349:SF64">
    <property type="entry name" value="PROPHAGE INTEGRASE INTD-RELATED"/>
    <property type="match status" value="1"/>
</dbReference>
<protein>
    <submittedName>
        <fullName evidence="7">Integrase/recombinase</fullName>
    </submittedName>
</protein>
<evidence type="ECO:0000256" key="3">
    <source>
        <dbReference type="ARBA" id="ARBA00023125"/>
    </source>
</evidence>
<dbReference type="OrthoDB" id="7873969at2"/>
<dbReference type="InterPro" id="IPR050090">
    <property type="entry name" value="Tyrosine_recombinase_XerCD"/>
</dbReference>
<evidence type="ECO:0000256" key="5">
    <source>
        <dbReference type="SAM" id="MobiDB-lite"/>
    </source>
</evidence>
<organism evidence="7 8">
    <name type="scientific">Blastochloris tepida</name>
    <dbReference type="NCBI Taxonomy" id="2233851"/>
    <lineage>
        <taxon>Bacteria</taxon>
        <taxon>Pseudomonadati</taxon>
        <taxon>Pseudomonadota</taxon>
        <taxon>Alphaproteobacteria</taxon>
        <taxon>Hyphomicrobiales</taxon>
        <taxon>Blastochloridaceae</taxon>
        <taxon>Blastochloris</taxon>
    </lineage>
</organism>
<name>A0A348G5T2_9HYPH</name>
<dbReference type="Gene3D" id="1.10.150.130">
    <property type="match status" value="1"/>
</dbReference>
<dbReference type="InterPro" id="IPR011010">
    <property type="entry name" value="DNA_brk_join_enz"/>
</dbReference>
<sequence length="378" mass="41609">MGTVRLRFVTVDVDRHGNVRYYFRRPGQPKVRLRGVPGSAEFMAGYADALAGVAPTTPPPRRTRKPQAGTLRWLAAEYFASAPFKELGPRTRRVRRAIIEKVCESAGDEPFADITGPVIRKGMDRRADTPEAANSFLKALRHLFAWAVDAGHLAANPARDVKKLRGNPEGWHTWTVEEVRQFEARHPIGSQARLALALLAYTGVRRSDVVKLGRQHVREGRLRFTVTKNQERSPVVVDIPLLPELQAVIDASPAGNLTFLVTIHDKPFTGDGFGNKFRRWCRQAGLPHCSPHGVRKAAATIAAENGATEAQLDAIFGWTGRKMAAHYTAKANRSKLATSAMPMLVPAQSGNGTVPLSPPDADSETKKRGKTRKNNGRR</sequence>
<keyword evidence="2" id="KW-0229">DNA integration</keyword>
<dbReference type="InterPro" id="IPR013762">
    <property type="entry name" value="Integrase-like_cat_sf"/>
</dbReference>
<comment type="similarity">
    <text evidence="1">Belongs to the 'phage' integrase family.</text>
</comment>
<dbReference type="SUPFAM" id="SSF56349">
    <property type="entry name" value="DNA breaking-rejoining enzymes"/>
    <property type="match status" value="1"/>
</dbReference>
<dbReference type="InterPro" id="IPR010998">
    <property type="entry name" value="Integrase_recombinase_N"/>
</dbReference>
<dbReference type="PANTHER" id="PTHR30349">
    <property type="entry name" value="PHAGE INTEGRASE-RELATED"/>
    <property type="match status" value="1"/>
</dbReference>
<evidence type="ECO:0000256" key="1">
    <source>
        <dbReference type="ARBA" id="ARBA00008857"/>
    </source>
</evidence>
<dbReference type="PROSITE" id="PS51898">
    <property type="entry name" value="TYR_RECOMBINASE"/>
    <property type="match status" value="1"/>
</dbReference>
<dbReference type="KEGG" id="blag:BLTE_36000"/>
<dbReference type="GO" id="GO:0003677">
    <property type="term" value="F:DNA binding"/>
    <property type="evidence" value="ECO:0007669"/>
    <property type="project" value="UniProtKB-KW"/>
</dbReference>
<feature type="domain" description="Tyr recombinase" evidence="6">
    <location>
        <begin position="169"/>
        <end position="341"/>
    </location>
</feature>
<keyword evidence="3" id="KW-0238">DNA-binding</keyword>
<dbReference type="GO" id="GO:0015074">
    <property type="term" value="P:DNA integration"/>
    <property type="evidence" value="ECO:0007669"/>
    <property type="project" value="UniProtKB-KW"/>
</dbReference>
<gene>
    <name evidence="7" type="ORF">BLTE_36000</name>
</gene>
<dbReference type="InterPro" id="IPR002104">
    <property type="entry name" value="Integrase_catalytic"/>
</dbReference>
<evidence type="ECO:0000259" key="6">
    <source>
        <dbReference type="PROSITE" id="PS51898"/>
    </source>
</evidence>
<dbReference type="EMBL" id="AP018907">
    <property type="protein sequence ID" value="BBF94915.1"/>
    <property type="molecule type" value="Genomic_DNA"/>
</dbReference>
<feature type="region of interest" description="Disordered" evidence="5">
    <location>
        <begin position="345"/>
        <end position="378"/>
    </location>
</feature>
<dbReference type="Proteomes" id="UP000266934">
    <property type="component" value="Chromosome"/>
</dbReference>
<dbReference type="AlphaFoldDB" id="A0A348G5T2"/>
<evidence type="ECO:0000313" key="7">
    <source>
        <dbReference type="EMBL" id="BBF94915.1"/>
    </source>
</evidence>
<feature type="compositionally biased region" description="Basic residues" evidence="5">
    <location>
        <begin position="367"/>
        <end position="378"/>
    </location>
</feature>
<accession>A0A348G5T2</accession>
<reference evidence="7 8" key="1">
    <citation type="submission" date="2018-08" db="EMBL/GenBank/DDBJ databases">
        <title>Complete genome sequencing of Blastochloris tepida GI.</title>
        <authorList>
            <person name="Tsukatani Y."/>
            <person name="Mori H."/>
        </authorList>
    </citation>
    <scope>NUCLEOTIDE SEQUENCE [LARGE SCALE GENOMIC DNA]</scope>
    <source>
        <strain evidence="7 8">GI</strain>
    </source>
</reference>
<evidence type="ECO:0000313" key="8">
    <source>
        <dbReference type="Proteomes" id="UP000266934"/>
    </source>
</evidence>
<keyword evidence="4" id="KW-0233">DNA recombination</keyword>
<evidence type="ECO:0000256" key="4">
    <source>
        <dbReference type="ARBA" id="ARBA00023172"/>
    </source>
</evidence>
<evidence type="ECO:0000256" key="2">
    <source>
        <dbReference type="ARBA" id="ARBA00022908"/>
    </source>
</evidence>
<keyword evidence="8" id="KW-1185">Reference proteome</keyword>